<dbReference type="SUPFAM" id="SSF52540">
    <property type="entry name" value="P-loop containing nucleoside triphosphate hydrolases"/>
    <property type="match status" value="1"/>
</dbReference>
<gene>
    <name evidence="1" type="ORF">S01H4_03326</name>
</gene>
<dbReference type="InterPro" id="IPR027417">
    <property type="entry name" value="P-loop_NTPase"/>
</dbReference>
<dbReference type="EMBL" id="BART01000805">
    <property type="protein sequence ID" value="GAG56762.1"/>
    <property type="molecule type" value="Genomic_DNA"/>
</dbReference>
<name>X0ZEZ3_9ZZZZ</name>
<dbReference type="AlphaFoldDB" id="X0ZEZ3"/>
<comment type="caution">
    <text evidence="1">The sequence shown here is derived from an EMBL/GenBank/DDBJ whole genome shotgun (WGS) entry which is preliminary data.</text>
</comment>
<protein>
    <recommendedName>
        <fullName evidence="2">CobQ/CobB/MinD/ParA nucleotide binding domain-containing protein</fullName>
    </recommendedName>
</protein>
<organism evidence="1">
    <name type="scientific">marine sediment metagenome</name>
    <dbReference type="NCBI Taxonomy" id="412755"/>
    <lineage>
        <taxon>unclassified sequences</taxon>
        <taxon>metagenomes</taxon>
        <taxon>ecological metagenomes</taxon>
    </lineage>
</organism>
<evidence type="ECO:0000313" key="1">
    <source>
        <dbReference type="EMBL" id="GAG56762.1"/>
    </source>
</evidence>
<proteinExistence type="predicted"/>
<sequence>MYDSRTNLSRDVVKEVKKYFKGKIFKTVVPRNVRVSEAPSYGKPVVLYDAKSKGAMAYKKFAREVISND</sequence>
<reference evidence="1" key="1">
    <citation type="journal article" date="2014" name="Front. Microbiol.">
        <title>High frequency of phylogenetically diverse reductive dehalogenase-homologous genes in deep subseafloor sedimentary metagenomes.</title>
        <authorList>
            <person name="Kawai M."/>
            <person name="Futagami T."/>
            <person name="Toyoda A."/>
            <person name="Takaki Y."/>
            <person name="Nishi S."/>
            <person name="Hori S."/>
            <person name="Arai W."/>
            <person name="Tsubouchi T."/>
            <person name="Morono Y."/>
            <person name="Uchiyama I."/>
            <person name="Ito T."/>
            <person name="Fujiyama A."/>
            <person name="Inagaki F."/>
            <person name="Takami H."/>
        </authorList>
    </citation>
    <scope>NUCLEOTIDE SEQUENCE</scope>
    <source>
        <strain evidence="1">Expedition CK06-06</strain>
    </source>
</reference>
<dbReference type="Gene3D" id="3.40.50.300">
    <property type="entry name" value="P-loop containing nucleotide triphosphate hydrolases"/>
    <property type="match status" value="1"/>
</dbReference>
<accession>X0ZEZ3</accession>
<evidence type="ECO:0008006" key="2">
    <source>
        <dbReference type="Google" id="ProtNLM"/>
    </source>
</evidence>